<evidence type="ECO:0000313" key="3">
    <source>
        <dbReference type="Proteomes" id="UP000244925"/>
    </source>
</evidence>
<dbReference type="GeneID" id="93423836"/>
<reference evidence="3" key="1">
    <citation type="submission" date="2018-02" db="EMBL/GenBank/DDBJ databases">
        <authorList>
            <person name="Clavel T."/>
            <person name="Strowig T."/>
        </authorList>
    </citation>
    <scope>NUCLEOTIDE SEQUENCE [LARGE SCALE GENOMIC DNA]</scope>
    <source>
        <strain evidence="3">DSM 100764</strain>
    </source>
</reference>
<feature type="transmembrane region" description="Helical" evidence="1">
    <location>
        <begin position="68"/>
        <end position="89"/>
    </location>
</feature>
<feature type="transmembrane region" description="Helical" evidence="1">
    <location>
        <begin position="27"/>
        <end position="48"/>
    </location>
</feature>
<organism evidence="2 3">
    <name type="scientific">Paramuribaculum intestinale</name>
    <dbReference type="NCBI Taxonomy" id="2094151"/>
    <lineage>
        <taxon>Bacteria</taxon>
        <taxon>Pseudomonadati</taxon>
        <taxon>Bacteroidota</taxon>
        <taxon>Bacteroidia</taxon>
        <taxon>Bacteroidales</taxon>
        <taxon>Muribaculaceae</taxon>
        <taxon>Paramuribaculum</taxon>
    </lineage>
</organism>
<dbReference type="Proteomes" id="UP000244925">
    <property type="component" value="Unassembled WGS sequence"/>
</dbReference>
<name>A0A2V1IYJ2_9BACT</name>
<comment type="caution">
    <text evidence="2">The sequence shown here is derived from an EMBL/GenBank/DDBJ whole genome shotgun (WGS) entry which is preliminary data.</text>
</comment>
<feature type="transmembrane region" description="Helical" evidence="1">
    <location>
        <begin position="246"/>
        <end position="266"/>
    </location>
</feature>
<keyword evidence="3" id="KW-1185">Reference proteome</keyword>
<dbReference type="AlphaFoldDB" id="A0A2V1IYJ2"/>
<keyword evidence="1" id="KW-0472">Membrane</keyword>
<feature type="transmembrane region" description="Helical" evidence="1">
    <location>
        <begin position="175"/>
        <end position="194"/>
    </location>
</feature>
<sequence>MTNTDRFSAARTLSLTALYISENRRKLLLRTALLVGVMICIAIINIPYSYNWEEWPQREDIKLGDMTALYYFGGLILSCLGSSLMMEDIRSKEGRIRLLMRPTPITETFLSRWLIYVIAFPVIFLLSVALADAIRVGIAAITLPDYYAEFIFRPIFIDNENTRSVLGPPHYRTTFVASFIYIYFFIQSLFVLGSTIWTRSSFLKTFIVFGALTAIYMICAMMTGEYLMYGKIWPEHLWIKDHFKEIMFAMATAAILFNWTLGCIRLHELDVTTTKR</sequence>
<feature type="transmembrane region" description="Helical" evidence="1">
    <location>
        <begin position="206"/>
        <end position="226"/>
    </location>
</feature>
<evidence type="ECO:0000313" key="2">
    <source>
        <dbReference type="EMBL" id="PWB08057.1"/>
    </source>
</evidence>
<feature type="transmembrane region" description="Helical" evidence="1">
    <location>
        <begin position="110"/>
        <end position="131"/>
    </location>
</feature>
<dbReference type="EMBL" id="PUBV01000008">
    <property type="protein sequence ID" value="PWB08057.1"/>
    <property type="molecule type" value="Genomic_DNA"/>
</dbReference>
<dbReference type="RefSeq" id="WP_107035741.1">
    <property type="nucleotide sequence ID" value="NZ_CAONGC010000008.1"/>
</dbReference>
<keyword evidence="1" id="KW-0812">Transmembrane</keyword>
<gene>
    <name evidence="2" type="ORF">C5O25_05530</name>
</gene>
<protein>
    <submittedName>
        <fullName evidence="2">Uncharacterized protein</fullName>
    </submittedName>
</protein>
<keyword evidence="1" id="KW-1133">Transmembrane helix</keyword>
<evidence type="ECO:0000256" key="1">
    <source>
        <dbReference type="SAM" id="Phobius"/>
    </source>
</evidence>
<proteinExistence type="predicted"/>
<accession>A0A2V1IYJ2</accession>